<evidence type="ECO:0000313" key="9">
    <source>
        <dbReference type="Proteomes" id="UP000249402"/>
    </source>
</evidence>
<protein>
    <recommendedName>
        <fullName evidence="7">Zn(2)-C6 fungal-type domain-containing protein</fullName>
    </recommendedName>
</protein>
<dbReference type="InterPro" id="IPR052360">
    <property type="entry name" value="Transcr_Regulatory_Proteins"/>
</dbReference>
<evidence type="ECO:0000313" key="8">
    <source>
        <dbReference type="EMBL" id="RAK96469.1"/>
    </source>
</evidence>
<keyword evidence="6" id="KW-0539">Nucleus</keyword>
<dbReference type="CDD" id="cd00067">
    <property type="entry name" value="GAL4"/>
    <property type="match status" value="1"/>
</dbReference>
<dbReference type="GO" id="GO:0008270">
    <property type="term" value="F:zinc ion binding"/>
    <property type="evidence" value="ECO:0007669"/>
    <property type="project" value="InterPro"/>
</dbReference>
<keyword evidence="2" id="KW-0862">Zinc</keyword>
<dbReference type="Gene3D" id="4.10.240.10">
    <property type="entry name" value="Zn(2)-C6 fungal-type DNA-binding domain"/>
    <property type="match status" value="1"/>
</dbReference>
<dbReference type="InterPro" id="IPR036864">
    <property type="entry name" value="Zn2-C6_fun-type_DNA-bd_sf"/>
</dbReference>
<dbReference type="Pfam" id="PF11951">
    <property type="entry name" value="Fungal_trans_2"/>
    <property type="match status" value="1"/>
</dbReference>
<dbReference type="GeneID" id="37221097"/>
<dbReference type="Proteomes" id="UP000249402">
    <property type="component" value="Unassembled WGS sequence"/>
</dbReference>
<dbReference type="GO" id="GO:0003677">
    <property type="term" value="F:DNA binding"/>
    <property type="evidence" value="ECO:0007669"/>
    <property type="project" value="UniProtKB-KW"/>
</dbReference>
<proteinExistence type="predicted"/>
<dbReference type="InterPro" id="IPR001138">
    <property type="entry name" value="Zn2Cys6_DnaBD"/>
</dbReference>
<dbReference type="EMBL" id="KZ824474">
    <property type="protein sequence ID" value="RAK96469.1"/>
    <property type="molecule type" value="Genomic_DNA"/>
</dbReference>
<accession>A0A395GLW8</accession>
<dbReference type="AlphaFoldDB" id="A0A395GLW8"/>
<dbReference type="OrthoDB" id="2593732at2759"/>
<evidence type="ECO:0000259" key="7">
    <source>
        <dbReference type="PROSITE" id="PS50048"/>
    </source>
</evidence>
<reference evidence="8 9" key="1">
    <citation type="submission" date="2018-02" db="EMBL/GenBank/DDBJ databases">
        <title>The genomes of Aspergillus section Nigri reveals drivers in fungal speciation.</title>
        <authorList>
            <consortium name="DOE Joint Genome Institute"/>
            <person name="Vesth T.C."/>
            <person name="Nybo J."/>
            <person name="Theobald S."/>
            <person name="Brandl J."/>
            <person name="Frisvad J.C."/>
            <person name="Nielsen K.F."/>
            <person name="Lyhne E.K."/>
            <person name="Kogle M.E."/>
            <person name="Kuo A."/>
            <person name="Riley R."/>
            <person name="Clum A."/>
            <person name="Nolan M."/>
            <person name="Lipzen A."/>
            <person name="Salamov A."/>
            <person name="Henrissat B."/>
            <person name="Wiebenga A."/>
            <person name="De vries R.P."/>
            <person name="Grigoriev I.V."/>
            <person name="Mortensen U.H."/>
            <person name="Andersen M.R."/>
            <person name="Baker S.E."/>
        </authorList>
    </citation>
    <scope>NUCLEOTIDE SEQUENCE [LARGE SCALE GENOMIC DNA]</scope>
    <source>
        <strain evidence="8 9">CBS 121593</strain>
    </source>
</reference>
<organism evidence="8 9">
    <name type="scientific">Aspergillus ibericus CBS 121593</name>
    <dbReference type="NCBI Taxonomy" id="1448316"/>
    <lineage>
        <taxon>Eukaryota</taxon>
        <taxon>Fungi</taxon>
        <taxon>Dikarya</taxon>
        <taxon>Ascomycota</taxon>
        <taxon>Pezizomycotina</taxon>
        <taxon>Eurotiomycetes</taxon>
        <taxon>Eurotiomycetidae</taxon>
        <taxon>Eurotiales</taxon>
        <taxon>Aspergillaceae</taxon>
        <taxon>Aspergillus</taxon>
        <taxon>Aspergillus subgen. Circumdati</taxon>
    </lineage>
</organism>
<dbReference type="GO" id="GO:0009893">
    <property type="term" value="P:positive regulation of metabolic process"/>
    <property type="evidence" value="ECO:0007669"/>
    <property type="project" value="UniProtKB-ARBA"/>
</dbReference>
<keyword evidence="1" id="KW-0479">Metal-binding</keyword>
<dbReference type="GO" id="GO:0000981">
    <property type="term" value="F:DNA-binding transcription factor activity, RNA polymerase II-specific"/>
    <property type="evidence" value="ECO:0007669"/>
    <property type="project" value="InterPro"/>
</dbReference>
<dbReference type="SUPFAM" id="SSF57701">
    <property type="entry name" value="Zn2/Cys6 DNA-binding domain"/>
    <property type="match status" value="1"/>
</dbReference>
<feature type="domain" description="Zn(2)-C6 fungal-type" evidence="7">
    <location>
        <begin position="24"/>
        <end position="52"/>
    </location>
</feature>
<evidence type="ECO:0000256" key="4">
    <source>
        <dbReference type="ARBA" id="ARBA00023125"/>
    </source>
</evidence>
<dbReference type="VEuPathDB" id="FungiDB:BO80DRAFT_366175"/>
<keyword evidence="4" id="KW-0238">DNA-binding</keyword>
<keyword evidence="5" id="KW-0804">Transcription</keyword>
<dbReference type="SMART" id="SM00066">
    <property type="entry name" value="GAL4"/>
    <property type="match status" value="1"/>
</dbReference>
<dbReference type="RefSeq" id="XP_025570797.1">
    <property type="nucleotide sequence ID" value="XM_025716232.1"/>
</dbReference>
<dbReference type="PANTHER" id="PTHR36206:SF4">
    <property type="entry name" value="HYPOTHETICAL CONSERVED PROTEIN (EUROFUNG)-RELATED"/>
    <property type="match status" value="1"/>
</dbReference>
<evidence type="ECO:0000256" key="1">
    <source>
        <dbReference type="ARBA" id="ARBA00022723"/>
    </source>
</evidence>
<evidence type="ECO:0000256" key="6">
    <source>
        <dbReference type="ARBA" id="ARBA00023242"/>
    </source>
</evidence>
<evidence type="ECO:0000256" key="5">
    <source>
        <dbReference type="ARBA" id="ARBA00023163"/>
    </source>
</evidence>
<dbReference type="PROSITE" id="PS00463">
    <property type="entry name" value="ZN2_CY6_FUNGAL_1"/>
    <property type="match status" value="1"/>
</dbReference>
<keyword evidence="9" id="KW-1185">Reference proteome</keyword>
<dbReference type="STRING" id="1448316.A0A395GLW8"/>
<evidence type="ECO:0000256" key="3">
    <source>
        <dbReference type="ARBA" id="ARBA00023015"/>
    </source>
</evidence>
<dbReference type="Pfam" id="PF00172">
    <property type="entry name" value="Zn_clus"/>
    <property type="match status" value="1"/>
</dbReference>
<dbReference type="PANTHER" id="PTHR36206">
    <property type="entry name" value="ASPERCRYPTIN BIOSYNTHESIS CLUSTER-SPECIFIC TRANSCRIPTION REGULATOR ATNN-RELATED"/>
    <property type="match status" value="1"/>
</dbReference>
<name>A0A395GLW8_9EURO</name>
<sequence length="532" mass="61187">MSDSRTPPSSNQRKRAGRTKSRNGCITCKIRHVKCGEEKPACSQCTRTGRKCDGYTDVSQRQLRQAITTSVARYSWSPSPERKLVLVPGTRTERHYVQFFCTQTAPALSGFFPSDFWTKFLPQLSHCNPAVRHAVIAVGSLHQRQLQGRLLSPDADSKEKDEFTLQQYNKAIQKFLQQMGDPTAMGIDSMLIQCVLFICLEMLSGNTKQAIDHAEGGLRILSRQLQDDRVARTTFGKDLFQFFYRQNLQLSYFGRQLMPFTDVANDSAILALDKLRFDNINQARDCLTNITTRALLFIRSVQSKLWIIPQEPLDPQQIQQQADLLEEINLWFKAFEAMRKRSAKNVGILDPRAPLSMLCQYHAAVTWLSTCTSLDEMNFDHFYPHFEVITSAAERLAELCAEEAPNSDMEHFFLDAEVMPVLYWAAMRCRHPILRRRVLHVLSSYRAREGMWDKRLHVAVAKKFVELEETALAHLPVEQRFPEAQDRVYDAMISRDIESPVHSCPVLFRTKPHGVDGPWQDRWEQVSWQETP</sequence>
<dbReference type="PROSITE" id="PS50048">
    <property type="entry name" value="ZN2_CY6_FUNGAL_2"/>
    <property type="match status" value="1"/>
</dbReference>
<gene>
    <name evidence="8" type="ORF">BO80DRAFT_366175</name>
</gene>
<keyword evidence="3" id="KW-0805">Transcription regulation</keyword>
<dbReference type="InterPro" id="IPR021858">
    <property type="entry name" value="Fun_TF"/>
</dbReference>
<evidence type="ECO:0000256" key="2">
    <source>
        <dbReference type="ARBA" id="ARBA00022833"/>
    </source>
</evidence>